<evidence type="ECO:0000256" key="11">
    <source>
        <dbReference type="ARBA" id="ARBA00023157"/>
    </source>
</evidence>
<dbReference type="InterPro" id="IPR001627">
    <property type="entry name" value="Semap_dom"/>
</dbReference>
<dbReference type="InterPro" id="IPR057533">
    <property type="entry name" value="PSI_Plexin-B"/>
</dbReference>
<gene>
    <name evidence="20" type="primary">PLXNB1</name>
</gene>
<dbReference type="InterPro" id="IPR016201">
    <property type="entry name" value="PSI"/>
</dbReference>
<evidence type="ECO:0000313" key="20">
    <source>
        <dbReference type="Ensembl" id="ENSEASP00005012964.1"/>
    </source>
</evidence>
<dbReference type="Pfam" id="PF01403">
    <property type="entry name" value="Sema"/>
    <property type="match status" value="1"/>
</dbReference>
<dbReference type="GO" id="GO:0017154">
    <property type="term" value="F:semaphorin receptor activity"/>
    <property type="evidence" value="ECO:0007669"/>
    <property type="project" value="InterPro"/>
</dbReference>
<keyword evidence="10" id="KW-0472">Membrane</keyword>
<dbReference type="FunFam" id="2.60.40.10:FF:000203">
    <property type="entry name" value="Plexin B2"/>
    <property type="match status" value="1"/>
</dbReference>
<dbReference type="GO" id="GO:0030334">
    <property type="term" value="P:regulation of cell migration"/>
    <property type="evidence" value="ECO:0007669"/>
    <property type="project" value="TreeGrafter"/>
</dbReference>
<dbReference type="GO" id="GO:0050772">
    <property type="term" value="P:positive regulation of axonogenesis"/>
    <property type="evidence" value="ECO:0007669"/>
    <property type="project" value="TreeGrafter"/>
</dbReference>
<keyword evidence="6 18" id="KW-0732">Signal</keyword>
<dbReference type="InterPro" id="IPR036352">
    <property type="entry name" value="Semap_dom_sf"/>
</dbReference>
<evidence type="ECO:0000256" key="10">
    <source>
        <dbReference type="ARBA" id="ARBA00023136"/>
    </source>
</evidence>
<evidence type="ECO:0000256" key="15">
    <source>
        <dbReference type="ARBA" id="ARBA00070678"/>
    </source>
</evidence>
<dbReference type="GO" id="GO:0008360">
    <property type="term" value="P:regulation of cell shape"/>
    <property type="evidence" value="ECO:0007669"/>
    <property type="project" value="TreeGrafter"/>
</dbReference>
<dbReference type="SUPFAM" id="SSF81296">
    <property type="entry name" value="E set domains"/>
    <property type="match status" value="3"/>
</dbReference>
<dbReference type="Gene3D" id="2.130.10.10">
    <property type="entry name" value="YVTN repeat-like/Quinoprotein amine dehydrogenase"/>
    <property type="match status" value="1"/>
</dbReference>
<dbReference type="PANTHER" id="PTHR22625:SF36">
    <property type="entry name" value="PLEXIN-B1"/>
    <property type="match status" value="1"/>
</dbReference>
<evidence type="ECO:0000256" key="9">
    <source>
        <dbReference type="ARBA" id="ARBA00023054"/>
    </source>
</evidence>
<dbReference type="Pfam" id="PF20170">
    <property type="entry name" value="Plexin_RBD"/>
    <property type="match status" value="1"/>
</dbReference>
<dbReference type="InterPro" id="IPR008936">
    <property type="entry name" value="Rho_GTPase_activation_prot"/>
</dbReference>
<dbReference type="SMART" id="SM00630">
    <property type="entry name" value="Sema"/>
    <property type="match status" value="1"/>
</dbReference>
<dbReference type="CDD" id="cd01181">
    <property type="entry name" value="IPT_plexin_repeat3"/>
    <property type="match status" value="1"/>
</dbReference>
<protein>
    <recommendedName>
        <fullName evidence="15">Plexin-B1</fullName>
    </recommendedName>
</protein>
<feature type="compositionally biased region" description="Basic and acidic residues" evidence="17">
    <location>
        <begin position="1855"/>
        <end position="1864"/>
    </location>
</feature>
<evidence type="ECO:0000256" key="1">
    <source>
        <dbReference type="ARBA" id="ARBA00004251"/>
    </source>
</evidence>
<dbReference type="FunFam" id="3.10.20.90:FF:000123">
    <property type="entry name" value="plexin-B1 isoform X1"/>
    <property type="match status" value="1"/>
</dbReference>
<keyword evidence="13" id="KW-0325">Glycoprotein</keyword>
<evidence type="ECO:0000256" key="12">
    <source>
        <dbReference type="ARBA" id="ARBA00023170"/>
    </source>
</evidence>
<evidence type="ECO:0000256" key="6">
    <source>
        <dbReference type="ARBA" id="ARBA00022729"/>
    </source>
</evidence>
<evidence type="ECO:0000256" key="16">
    <source>
        <dbReference type="PROSITE-ProRule" id="PRU00352"/>
    </source>
</evidence>
<keyword evidence="3" id="KW-1003">Cell membrane</keyword>
<evidence type="ECO:0000256" key="3">
    <source>
        <dbReference type="ARBA" id="ARBA00022475"/>
    </source>
</evidence>
<dbReference type="SUPFAM" id="SSF103575">
    <property type="entry name" value="Plexin repeat"/>
    <property type="match status" value="1"/>
</dbReference>
<dbReference type="Pfam" id="PF08337">
    <property type="entry name" value="Plexin_cytopl"/>
    <property type="match status" value="1"/>
</dbReference>
<feature type="chain" id="PRO_5034827651" description="Plexin-B1" evidence="18">
    <location>
        <begin position="16"/>
        <end position="2102"/>
    </location>
</feature>
<evidence type="ECO:0000259" key="19">
    <source>
        <dbReference type="PROSITE" id="PS51004"/>
    </source>
</evidence>
<proteinExistence type="inferred from homology"/>
<dbReference type="Gene3D" id="2.60.40.10">
    <property type="entry name" value="Immunoglobulins"/>
    <property type="match status" value="3"/>
</dbReference>
<feature type="compositionally biased region" description="Low complexity" evidence="17">
    <location>
        <begin position="833"/>
        <end position="848"/>
    </location>
</feature>
<dbReference type="CDD" id="cd01179">
    <property type="entry name" value="IPT_plexin_repeat2"/>
    <property type="match status" value="1"/>
</dbReference>
<feature type="domain" description="Sema" evidence="19">
    <location>
        <begin position="1"/>
        <end position="478"/>
    </location>
</feature>
<dbReference type="Pfam" id="PF01833">
    <property type="entry name" value="TIG"/>
    <property type="match status" value="2"/>
</dbReference>
<keyword evidence="5" id="KW-0812">Transmembrane</keyword>
<dbReference type="InterPro" id="IPR046800">
    <property type="entry name" value="Plexin_RBD"/>
</dbReference>
<dbReference type="FunFam" id="1.10.506.10:FF:000012">
    <property type="entry name" value="Plexin B1"/>
    <property type="match status" value="1"/>
</dbReference>
<dbReference type="CDD" id="cd01180">
    <property type="entry name" value="IPT_plexin_repeat1"/>
    <property type="match status" value="1"/>
</dbReference>
<feature type="region of interest" description="Disordered" evidence="17">
    <location>
        <begin position="1851"/>
        <end position="1875"/>
    </location>
</feature>
<feature type="region of interest" description="Disordered" evidence="17">
    <location>
        <begin position="864"/>
        <end position="895"/>
    </location>
</feature>
<evidence type="ECO:0000256" key="17">
    <source>
        <dbReference type="SAM" id="MobiDB-lite"/>
    </source>
</evidence>
<organism evidence="20">
    <name type="scientific">Equus asinus asinus</name>
    <dbReference type="NCBI Taxonomy" id="83772"/>
    <lineage>
        <taxon>Eukaryota</taxon>
        <taxon>Metazoa</taxon>
        <taxon>Chordata</taxon>
        <taxon>Craniata</taxon>
        <taxon>Vertebrata</taxon>
        <taxon>Euteleostomi</taxon>
        <taxon>Mammalia</taxon>
        <taxon>Eutheria</taxon>
        <taxon>Laurasiatheria</taxon>
        <taxon>Perissodactyla</taxon>
        <taxon>Equidae</taxon>
        <taxon>Equus</taxon>
    </lineage>
</organism>
<keyword evidence="7" id="KW-0677">Repeat</keyword>
<dbReference type="Pfam" id="PF24479">
    <property type="entry name" value="PSI_PlexinA-B"/>
    <property type="match status" value="1"/>
</dbReference>
<comment type="function">
    <text evidence="14">Receptor for SEMA4D. Plays a role in GABAergic synapse development. Mediates SEMA4A- and SEMA4D-dependent inhibitory synapse development. Plays a role in RHOA activation and subsequent changes of the actin cytoskeleton. Plays a role in axon guidance, invasive growth and cell migration.</text>
</comment>
<dbReference type="Ensembl" id="ENSEAST00005014093.1">
    <property type="protein sequence ID" value="ENSEASP00005012964.1"/>
    <property type="gene ID" value="ENSEASG00005008996.1"/>
</dbReference>
<comment type="subcellular location">
    <subcellularLocation>
        <location evidence="1">Cell membrane</location>
        <topology evidence="1">Single-pass type I membrane protein</topology>
    </subcellularLocation>
</comment>
<comment type="caution">
    <text evidence="16">Lacks conserved residue(s) required for the propagation of feature annotation.</text>
</comment>
<dbReference type="SUPFAM" id="SSF48350">
    <property type="entry name" value="GTPase activation domain, GAP"/>
    <property type="match status" value="1"/>
</dbReference>
<evidence type="ECO:0000256" key="5">
    <source>
        <dbReference type="ARBA" id="ARBA00022692"/>
    </source>
</evidence>
<accession>A0A8C4LQR4</accession>
<dbReference type="Gene3D" id="1.10.506.10">
    <property type="entry name" value="GTPase Activation - p120gap, domain 1"/>
    <property type="match status" value="2"/>
</dbReference>
<dbReference type="Pfam" id="PF24317">
    <property type="entry name" value="PSI_Plexin-B"/>
    <property type="match status" value="1"/>
</dbReference>
<feature type="region of interest" description="Disordered" evidence="17">
    <location>
        <begin position="1343"/>
        <end position="1364"/>
    </location>
</feature>
<dbReference type="InterPro" id="IPR014756">
    <property type="entry name" value="Ig_E-set"/>
</dbReference>
<sequence length="2102" mass="229919">MWVVVCMSCWVGVMCLCGVRPPPPAAFTPNGTQLQHMARDPTSGTLYLGATNFLFQLSPGLQLEATFSTGPVLDSRDCLPPVMPDECPQAQPTNNLNQLLLVSPGALLVCGSVHQGVCEQRRLGQLGQLLLRPERPGDTQYVAANDPAVSTVGLVAQGLAGEPLLFVGRGYTSRGVGGGIPPITTRALRPLDPQAAFSYEETAKLAVGRLSEYSHHFVSAFAHGASAYFLFLRRDLQAQSRAFRAYVSRVCLRDQHYYSYVELPLACQGGRYGLIQAAAVATSGEVARREVLFAAFSSASPPAVGRPPSAAAGASGASALCAFPLDEVDHLANRTRDACYTREGRAEDGAEVAYIEYDVNSDCAQLPVDTLDAYPCGSDHTPSPMASRVPLEATPVLEWPGVQLTAVAVTMEDGHTIAFLGDSQGQLHRVFLGPGSDGHPYSTQSIQQGSAVSRDLTFDGAFEHLYVMTQSTLLKVPVASCAQHLDCASCLAHRDPYCGWCVLLGRCSRRSECSRGQGPERWLWSFQPELGCLQVADMSPANMSREERREVFLSVPDLPPLWPGESYSCHFGEHQSPALLTSSGVMCPSPDPSELPCPSMTVWRSLSSARLHSEFLTLTPSPWAAPWRPLPHGCALCRCQACVSSRWGCNWCVWQHLCTHKASCDAGPMVVSQQVSVNPGWATRGVLGLLLSPAPPAGVAPTPLPPAAPKATVIPAPDTLPVEHDAPSTATASDIPPRARPSLLSPWGPWAGPGPIPASASTESPLHEELPPPSPPNRPGTTVTVPTDFGPMATPEDLLASHPTPSDAAALPPAPADPGPEALPSVIPLDQHPGTAPATTFPGATGSTKPALDWLMREVGELPEADEWTGGDTPAFSTSTLLSGDGDSAEHEGPPAPLILLSSLDYQYDTPGLWELEEVTWGASSCPCVESIQGSMLMPVHVEREVRLLGRNLHLFQDSPGDNECVMELEGHEVVVEAQVKCEPPPDTRCHASLSHSSLPPPVVLYDCSVGHEDCSRCQTAMPQYGCVWCKGERPPLVLEQVEPLTGPIDGGTRVTIRGSNLGQHLQDVQDTVRVAGIPCAVDAREYEVSSSLVCITEASGEEVADAVTVEVLGRGRGISEHDFAYQDPKVHSIFPARGPRAGGTRLTLHGSKLLTGRLEDIRVVVGDQPCHLLLEQQAEQLQCETSPHPAPAMLPVAVWFGATERRLQHSQFEYTSDPNITSAGPTKSFLSGGREIWVRGQNLDVVQMPRIRVTVALRALQLSQGLGRRRRVIPETPCSPGASCGSHHFEEPCHVNSSQLITCRTPALPVLPEDPWVRVEFILDSLVFDFATLNPTPFSYEADPTLQPLNPEDPTTPFRHKPGSVLSVEGENLDLAMSKEEVVAMIGDGPCVVKTLTRHHLYCEPPVDQPLPRHHALREAPDTLPEFTVQMGNLRFSLGHVQYDGESPVAFPMAAQVGLGVGTSLLALGVIIIVLMYRRKSKQALRDYKKVQIQLENLESSVRDRCKKEFTDLMTEMTDLTSDLLGSGIPFLDYKVYAERVFFPGHQESPLHRDLGVPESRRPTVEQGLGQLSNLLNSKLFLTKFIHTLESQRTFSARDRAYVASLLTVALHGKLEYFTDILRTLLSDLVAQYVAKNPKLMLRRTETVVEKLLTNWMSICLYTFVRDSVGEPLYMLFRGIKHQVDKGPVDSVTGKAKYTLNDNRLLREDVEYRPLTLNALLAVGPGAGEAQGVPVKVLDCDTISQAKEKMLDQLYKGMPLAQRPDPRTLDVEWRSGVAGHLILSDEDVTSEVQGLWRRLNTLQHYKVPDGATVALVPCLTKHVLRENQDYVPGERTPMLEDIDEGGIRPWHLVKPSEEPEPPRPRRGSLRGGERERAKAIPEIYLTRLLSMKGTLQKFVDDLFQVILSTSRPVPLAVKYFFDLLDEQAQQHGISDQDTVHIWKTNSLPLRFWINIIKNPQFVFDVQTSDNMDAVLLVIAQTFMDACTLADHKLGRDSPINKLLYARDIPRYKRMVERYYADIRQTIPASDQEMNSILAELSRNYSGDLGARVALHELYKYINKYYDQIITALEEDGTAQKMQLGYRLQQIAAAVENKVTDL</sequence>
<keyword evidence="12" id="KW-0675">Receptor</keyword>
<dbReference type="Pfam" id="PF18020">
    <property type="entry name" value="TIG_2"/>
    <property type="match status" value="1"/>
</dbReference>
<dbReference type="InterPro" id="IPR015943">
    <property type="entry name" value="WD40/YVTN_repeat-like_dom_sf"/>
</dbReference>
<dbReference type="FunFam" id="2.130.10.10:FF:000126">
    <property type="entry name" value="Plexin B1"/>
    <property type="match status" value="1"/>
</dbReference>
<feature type="region of interest" description="Disordered" evidence="17">
    <location>
        <begin position="709"/>
        <end position="849"/>
    </location>
</feature>
<evidence type="ECO:0000256" key="13">
    <source>
        <dbReference type="ARBA" id="ARBA00023180"/>
    </source>
</evidence>
<dbReference type="FunFam" id="2.60.40.10:FF:000705">
    <property type="entry name" value="Plexin B1"/>
    <property type="match status" value="1"/>
</dbReference>
<dbReference type="Pfam" id="PF17960">
    <property type="entry name" value="TIG_plexin"/>
    <property type="match status" value="1"/>
</dbReference>
<dbReference type="GO" id="GO:0005886">
    <property type="term" value="C:plasma membrane"/>
    <property type="evidence" value="ECO:0007669"/>
    <property type="project" value="UniProtKB-SubCell"/>
</dbReference>
<evidence type="ECO:0000256" key="14">
    <source>
        <dbReference type="ARBA" id="ARBA00057668"/>
    </source>
</evidence>
<evidence type="ECO:0000256" key="7">
    <source>
        <dbReference type="ARBA" id="ARBA00022737"/>
    </source>
</evidence>
<dbReference type="PANTHER" id="PTHR22625">
    <property type="entry name" value="PLEXIN"/>
    <property type="match status" value="1"/>
</dbReference>
<keyword evidence="11" id="KW-1015">Disulfide bond</keyword>
<dbReference type="InterPro" id="IPR031148">
    <property type="entry name" value="Plexin"/>
</dbReference>
<keyword evidence="4" id="KW-0597">Phosphoprotein</keyword>
<evidence type="ECO:0000256" key="4">
    <source>
        <dbReference type="ARBA" id="ARBA00022553"/>
    </source>
</evidence>
<name>A0A8C4LQR4_EQUAS</name>
<evidence type="ECO:0000256" key="18">
    <source>
        <dbReference type="SAM" id="SignalP"/>
    </source>
</evidence>
<keyword evidence="9" id="KW-0175">Coiled coil</keyword>
<evidence type="ECO:0000256" key="2">
    <source>
        <dbReference type="ARBA" id="ARBA00010297"/>
    </source>
</evidence>
<dbReference type="CDD" id="cd12793">
    <property type="entry name" value="RasGAP_plexin_B1"/>
    <property type="match status" value="1"/>
</dbReference>
<dbReference type="InterPro" id="IPR041019">
    <property type="entry name" value="TIG1_plexin"/>
</dbReference>
<dbReference type="SUPFAM" id="SSF101912">
    <property type="entry name" value="Sema domain"/>
    <property type="match status" value="1"/>
</dbReference>
<dbReference type="SMART" id="SM00423">
    <property type="entry name" value="PSI"/>
    <property type="match status" value="3"/>
</dbReference>
<evidence type="ECO:0000256" key="8">
    <source>
        <dbReference type="ARBA" id="ARBA00022989"/>
    </source>
</evidence>
<comment type="similarity">
    <text evidence="2">Belongs to the plexin family.</text>
</comment>
<dbReference type="PROSITE" id="PS51004">
    <property type="entry name" value="SEMA"/>
    <property type="match status" value="1"/>
</dbReference>
<dbReference type="InterPro" id="IPR013783">
    <property type="entry name" value="Ig-like_fold"/>
</dbReference>
<reference evidence="20" key="1">
    <citation type="submission" date="2023-03" db="UniProtKB">
        <authorList>
            <consortium name="Ensembl"/>
        </authorList>
    </citation>
    <scope>IDENTIFICATION</scope>
</reference>
<dbReference type="SMART" id="SM00429">
    <property type="entry name" value="IPT"/>
    <property type="match status" value="3"/>
</dbReference>
<dbReference type="FunFam" id="1.10.506.10:FF:000010">
    <property type="entry name" value="Plexin B1"/>
    <property type="match status" value="1"/>
</dbReference>
<feature type="signal peptide" evidence="18">
    <location>
        <begin position="1"/>
        <end position="15"/>
    </location>
</feature>
<keyword evidence="8" id="KW-1133">Transmembrane helix</keyword>
<dbReference type="Pfam" id="PF01437">
    <property type="entry name" value="PSI"/>
    <property type="match status" value="1"/>
</dbReference>
<dbReference type="InterPro" id="IPR002909">
    <property type="entry name" value="IPT_dom"/>
</dbReference>
<dbReference type="GO" id="GO:0007162">
    <property type="term" value="P:negative regulation of cell adhesion"/>
    <property type="evidence" value="ECO:0007669"/>
    <property type="project" value="TreeGrafter"/>
</dbReference>
<dbReference type="InterPro" id="IPR041362">
    <property type="entry name" value="TIG2_plexin"/>
</dbReference>
<dbReference type="InterPro" id="IPR002165">
    <property type="entry name" value="Plexin_repeat"/>
</dbReference>
<dbReference type="Gene3D" id="3.10.20.90">
    <property type="entry name" value="Phosphatidylinositol 3-kinase Catalytic Subunit, Chain A, domain 1"/>
    <property type="match status" value="1"/>
</dbReference>
<dbReference type="InterPro" id="IPR013548">
    <property type="entry name" value="Plexin_cytoplasmic_RasGAP_dom"/>
</dbReference>
<dbReference type="GO" id="GO:0002116">
    <property type="term" value="C:semaphorin receptor complex"/>
    <property type="evidence" value="ECO:0007669"/>
    <property type="project" value="TreeGrafter"/>
</dbReference>